<dbReference type="Proteomes" id="UP000007460">
    <property type="component" value="Chromosome"/>
</dbReference>
<dbReference type="OrthoDB" id="8443793at2"/>
<sequence length="174" mass="19240">MVFEMPVFSLSAELAAETIKPDATYRCKIIPSEDEIDMLLARFDYIAVNDLVAELQIRKVARDCWDIQGRLTADVVQSCVVTGEPLAESVDFTLEERYVRLIDDTTSVEVDLDGVEPLKNGFIDLGEMVMQSLALAVTAWPRATGAAEYTEPEPVKSDHPFAGLAAMKQPTNKN</sequence>
<reference evidence="2 3" key="1">
    <citation type="journal article" date="2010" name="J. Bacteriol.">
        <title>Complete genome sequence of "Candidatus Puniceispirillum marinum" IMCC1322, a representative of the SAR116 clade in the Alphaproteobacteria.</title>
        <authorList>
            <person name="Oh H.M."/>
            <person name="Kwon K.K."/>
            <person name="Kang I."/>
            <person name="Kang S.G."/>
            <person name="Lee J.H."/>
            <person name="Kim S.J."/>
            <person name="Cho J.C."/>
        </authorList>
    </citation>
    <scope>NUCLEOTIDE SEQUENCE [LARGE SCALE GENOMIC DNA]</scope>
    <source>
        <strain evidence="2 3">IMCC1322</strain>
    </source>
</reference>
<dbReference type="EMBL" id="CP001751">
    <property type="protein sequence ID" value="ADE38413.1"/>
    <property type="molecule type" value="Genomic_DNA"/>
</dbReference>
<proteinExistence type="predicted"/>
<protein>
    <recommendedName>
        <fullName evidence="4">DUF177 domain-containing protein</fullName>
    </recommendedName>
</protein>
<dbReference type="HOGENOM" id="CLU_088841_0_1_5"/>
<dbReference type="eggNOG" id="COG1399">
    <property type="taxonomic scope" value="Bacteria"/>
</dbReference>
<name>D5BPD1_PUNMI</name>
<evidence type="ECO:0008006" key="4">
    <source>
        <dbReference type="Google" id="ProtNLM"/>
    </source>
</evidence>
<accession>D5BPD1</accession>
<evidence type="ECO:0000256" key="1">
    <source>
        <dbReference type="SAM" id="MobiDB-lite"/>
    </source>
</evidence>
<evidence type="ECO:0000313" key="2">
    <source>
        <dbReference type="EMBL" id="ADE38413.1"/>
    </source>
</evidence>
<evidence type="ECO:0000313" key="3">
    <source>
        <dbReference type="Proteomes" id="UP000007460"/>
    </source>
</evidence>
<dbReference type="AlphaFoldDB" id="D5BPD1"/>
<keyword evidence="3" id="KW-1185">Reference proteome</keyword>
<gene>
    <name evidence="2" type="ordered locus">SAR116_0170</name>
</gene>
<organism evidence="2 3">
    <name type="scientific">Puniceispirillum marinum (strain IMCC1322)</name>
    <dbReference type="NCBI Taxonomy" id="488538"/>
    <lineage>
        <taxon>Bacteria</taxon>
        <taxon>Pseudomonadati</taxon>
        <taxon>Pseudomonadota</taxon>
        <taxon>Alphaproteobacteria</taxon>
        <taxon>Candidatus Puniceispirillales</taxon>
        <taxon>Candidatus Puniceispirillaceae</taxon>
        <taxon>Candidatus Puniceispirillum</taxon>
    </lineage>
</organism>
<dbReference type="STRING" id="488538.SAR116_0170"/>
<dbReference type="KEGG" id="apb:SAR116_0170"/>
<feature type="region of interest" description="Disordered" evidence="1">
    <location>
        <begin position="150"/>
        <end position="174"/>
    </location>
</feature>